<name>E8R9W1_DESM0</name>
<dbReference type="KEGG" id="dmu:Desmu_0984"/>
<evidence type="ECO:0000313" key="3">
    <source>
        <dbReference type="Proteomes" id="UP000001068"/>
    </source>
</evidence>
<dbReference type="SUPFAM" id="SSF50475">
    <property type="entry name" value="FMN-binding split barrel"/>
    <property type="match status" value="1"/>
</dbReference>
<evidence type="ECO:0000313" key="2">
    <source>
        <dbReference type="EMBL" id="ADV65287.1"/>
    </source>
</evidence>
<keyword evidence="3" id="KW-1185">Reference proteome</keyword>
<protein>
    <recommendedName>
        <fullName evidence="1">DUF447 domain-containing protein</fullName>
    </recommendedName>
</protein>
<dbReference type="AlphaFoldDB" id="E8R9W1"/>
<dbReference type="Proteomes" id="UP000001068">
    <property type="component" value="Chromosome"/>
</dbReference>
<proteinExistence type="predicted"/>
<dbReference type="Gene3D" id="2.30.110.10">
    <property type="entry name" value="Electron Transport, Fmn-binding Protein, Chain A"/>
    <property type="match status" value="1"/>
</dbReference>
<gene>
    <name evidence="2" type="ordered locus">Desmu_0984</name>
</gene>
<reference evidence="3" key="1">
    <citation type="submission" date="2010-11" db="EMBL/GenBank/DDBJ databases">
        <title>The complete genome of Desulfurococcus mucosus DSM 2162.</title>
        <authorList>
            <consortium name="US DOE Joint Genome Institute (JGI-PGF)"/>
            <person name="Lucas S."/>
            <person name="Copeland A."/>
            <person name="Lapidus A."/>
            <person name="Bruce D."/>
            <person name="Goodwin L."/>
            <person name="Pitluck S."/>
            <person name="Kyrpides N."/>
            <person name="Mavromatis K."/>
            <person name="Pagani I."/>
            <person name="Ivanova N."/>
            <person name="Ovchinnikova G."/>
            <person name="Chertkov O."/>
            <person name="Held B."/>
            <person name="Brettin T."/>
            <person name="Detter J.C."/>
            <person name="Tapia R."/>
            <person name="Han C."/>
            <person name="Land M."/>
            <person name="Hauser L."/>
            <person name="Markowitz V."/>
            <person name="Cheng J.-F."/>
            <person name="Hugenholtz P."/>
            <person name="Woyke T."/>
            <person name="Wu D."/>
            <person name="Wirth R."/>
            <person name="Bilek Y."/>
            <person name="Hader T."/>
            <person name="Klenk H.-P."/>
            <person name="Eisen J.A."/>
        </authorList>
    </citation>
    <scope>NUCLEOTIDE SEQUENCE [LARGE SCALE GENOMIC DNA]</scope>
    <source>
        <strain evidence="3">ATCC 35584 / DSM 2162 / JCM 9187 / O7/1</strain>
    </source>
</reference>
<accession>E8R9W1</accession>
<dbReference type="eggNOG" id="arCOG04458">
    <property type="taxonomic scope" value="Archaea"/>
</dbReference>
<dbReference type="GeneID" id="10153684"/>
<dbReference type="STRING" id="765177.Desmu_0984"/>
<dbReference type="InterPro" id="IPR007386">
    <property type="entry name" value="DUF447_N"/>
</dbReference>
<sequence>MALIKEGVVYEAIVTLLAGSEPYATPVGFWRLGDEVLIKLYKGSRTHSLLKTVENPVLNVTRDPFLFYRTAFKSESNGLTREDFIIDEEKGVAYLRNAEAYILLKLIGVVEYEHYGLFKYGILEAREGAVRCVEPYTRCYSSLIEMIVYATKVKAWRDLAGEELEAALRSIEDSFRVVSKTCRSRDYLVLAENIRRLVENWLRR</sequence>
<dbReference type="Pfam" id="PF04289">
    <property type="entry name" value="DUF447_N"/>
    <property type="match status" value="1"/>
</dbReference>
<dbReference type="RefSeq" id="WP_013562509.1">
    <property type="nucleotide sequence ID" value="NC_014961.1"/>
</dbReference>
<dbReference type="HOGENOM" id="CLU_1340693_0_0_2"/>
<evidence type="ECO:0000259" key="1">
    <source>
        <dbReference type="Pfam" id="PF04289"/>
    </source>
</evidence>
<dbReference type="OrthoDB" id="17281at2157"/>
<organism evidence="2 3">
    <name type="scientific">Desulfurococcus mucosus (strain ATCC 35584 / DSM 2162 / JCM 9187 / O7/1)</name>
    <dbReference type="NCBI Taxonomy" id="765177"/>
    <lineage>
        <taxon>Archaea</taxon>
        <taxon>Thermoproteota</taxon>
        <taxon>Thermoprotei</taxon>
        <taxon>Desulfurococcales</taxon>
        <taxon>Desulfurococcaceae</taxon>
        <taxon>Desulfurococcus</taxon>
    </lineage>
</organism>
<reference evidence="2 3" key="2">
    <citation type="journal article" date="2011" name="Stand. Genomic Sci.">
        <title>Complete genome sequence of Desulfurococcus mucosus type strain (O7/1).</title>
        <authorList>
            <person name="Wirth R."/>
            <person name="Chertkov O."/>
            <person name="Held B."/>
            <person name="Lapidus A."/>
            <person name="Nolan M."/>
            <person name="Lucas S."/>
            <person name="Hammon N."/>
            <person name="Deshpande S."/>
            <person name="Cheng J.F."/>
            <person name="Tapia R."/>
            <person name="Han C."/>
            <person name="Goodwin L."/>
            <person name="Pitluck S."/>
            <person name="Liolios K."/>
            <person name="Ioanna P."/>
            <person name="Ivanova N."/>
            <person name="Mavromatis K."/>
            <person name="Mikhailova N."/>
            <person name="Pati A."/>
            <person name="Chen A."/>
            <person name="Palaniappan K."/>
            <person name="Land M."/>
            <person name="Hauser L."/>
            <person name="Chang Y.J."/>
            <person name="Jeffries C.D."/>
            <person name="Bilek Y."/>
            <person name="Hader T."/>
            <person name="Rohde M."/>
            <person name="Spring S."/>
            <person name="Sikorski J."/>
            <person name="Goker M."/>
            <person name="Woyke T."/>
            <person name="Bristow J."/>
            <person name="Eisen J.A."/>
            <person name="Markowitz V."/>
            <person name="Hugenholtz P."/>
            <person name="Kyrpides N.C."/>
            <person name="Klenk H.P."/>
        </authorList>
    </citation>
    <scope>NUCLEOTIDE SEQUENCE [LARGE SCALE GENOMIC DNA]</scope>
    <source>
        <strain evidence="3">ATCC 35584 / DSM 2162 / JCM 9187 / O7/1</strain>
    </source>
</reference>
<dbReference type="EMBL" id="CP002363">
    <property type="protein sequence ID" value="ADV65287.1"/>
    <property type="molecule type" value="Genomic_DNA"/>
</dbReference>
<feature type="domain" description="DUF447" evidence="1">
    <location>
        <begin position="10"/>
        <end position="107"/>
    </location>
</feature>
<dbReference type="InterPro" id="IPR012349">
    <property type="entry name" value="Split_barrel_FMN-bd"/>
</dbReference>